<dbReference type="GO" id="GO:0046872">
    <property type="term" value="F:metal ion binding"/>
    <property type="evidence" value="ECO:0007669"/>
    <property type="project" value="UniProtKB-KW"/>
</dbReference>
<evidence type="ECO:0000313" key="11">
    <source>
        <dbReference type="EMBL" id="TWW70598.1"/>
    </source>
</evidence>
<accession>A0A5C6NUW0</accession>
<feature type="compositionally biased region" description="Pro residues" evidence="9">
    <location>
        <begin position="710"/>
        <end position="729"/>
    </location>
</feature>
<evidence type="ECO:0000256" key="3">
    <source>
        <dbReference type="ARBA" id="ARBA00022679"/>
    </source>
</evidence>
<dbReference type="InterPro" id="IPR013783">
    <property type="entry name" value="Ig-like_fold"/>
</dbReference>
<dbReference type="GO" id="GO:0007399">
    <property type="term" value="P:nervous system development"/>
    <property type="evidence" value="ECO:0007669"/>
    <property type="project" value="UniProtKB-ARBA"/>
</dbReference>
<protein>
    <recommendedName>
        <fullName evidence="7">protein-glutamine gamma-glutamyltransferase</fullName>
        <ecNumber evidence="7">2.3.2.13</ecNumber>
    </recommendedName>
</protein>
<dbReference type="InterPro" id="IPR050779">
    <property type="entry name" value="Transglutaminase"/>
</dbReference>
<dbReference type="Gene3D" id="2.60.40.10">
    <property type="entry name" value="Immunoglobulins"/>
    <property type="match status" value="3"/>
</dbReference>
<evidence type="ECO:0000313" key="12">
    <source>
        <dbReference type="Proteomes" id="UP000324091"/>
    </source>
</evidence>
<dbReference type="InterPro" id="IPR014756">
    <property type="entry name" value="Ig_E-set"/>
</dbReference>
<feature type="domain" description="Transglutaminase-like" evidence="10">
    <location>
        <begin position="324"/>
        <end position="417"/>
    </location>
</feature>
<evidence type="ECO:0000259" key="10">
    <source>
        <dbReference type="SMART" id="SM00460"/>
    </source>
</evidence>
<dbReference type="InterPro" id="IPR023608">
    <property type="entry name" value="Transglutaminase_animal"/>
</dbReference>
<dbReference type="PANTHER" id="PTHR11590:SF42">
    <property type="entry name" value="COAGULATION FACTOR XIII A CHAIN"/>
    <property type="match status" value="1"/>
</dbReference>
<evidence type="ECO:0000256" key="8">
    <source>
        <dbReference type="PIRSR" id="PIRSR000459-1"/>
    </source>
</evidence>
<dbReference type="InterPro" id="IPR036238">
    <property type="entry name" value="Transglutaminase_C_sf"/>
</dbReference>
<keyword evidence="12" id="KW-1185">Reference proteome</keyword>
<dbReference type="SUPFAM" id="SSF81296">
    <property type="entry name" value="E set domains"/>
    <property type="match status" value="1"/>
</dbReference>
<comment type="cofactor">
    <cofactor evidence="1">
        <name>Ca(2+)</name>
        <dbReference type="ChEBI" id="CHEBI:29108"/>
    </cofactor>
</comment>
<evidence type="ECO:0000256" key="2">
    <source>
        <dbReference type="ARBA" id="ARBA00005968"/>
    </source>
</evidence>
<dbReference type="InterPro" id="IPR002931">
    <property type="entry name" value="Transglutaminase-like"/>
</dbReference>
<dbReference type="SUPFAM" id="SSF49309">
    <property type="entry name" value="Transglutaminase, two C-terminal domains"/>
    <property type="match status" value="2"/>
</dbReference>
<evidence type="ECO:0000256" key="4">
    <source>
        <dbReference type="ARBA" id="ARBA00022723"/>
    </source>
</evidence>
<feature type="active site" evidence="8">
    <location>
        <position position="414"/>
    </location>
</feature>
<dbReference type="FunFam" id="3.90.260.10:FF:000001">
    <property type="entry name" value="Protein-glutamine gamma-glutamyltransferase 2"/>
    <property type="match status" value="1"/>
</dbReference>
<feature type="active site" evidence="8">
    <location>
        <position position="332"/>
    </location>
</feature>
<feature type="compositionally biased region" description="Pro residues" evidence="9">
    <location>
        <begin position="787"/>
        <end position="802"/>
    </location>
</feature>
<dbReference type="PANTHER" id="PTHR11590">
    <property type="entry name" value="PROTEIN-GLUTAMINE GAMMA-GLUTAMYLTRANSFERASE"/>
    <property type="match status" value="1"/>
</dbReference>
<evidence type="ECO:0000256" key="6">
    <source>
        <dbReference type="ARBA" id="ARBA00023315"/>
    </source>
</evidence>
<evidence type="ECO:0000256" key="1">
    <source>
        <dbReference type="ARBA" id="ARBA00001913"/>
    </source>
</evidence>
<evidence type="ECO:0000256" key="5">
    <source>
        <dbReference type="ARBA" id="ARBA00022837"/>
    </source>
</evidence>
<dbReference type="EMBL" id="RHFK02000009">
    <property type="protein sequence ID" value="TWW70598.1"/>
    <property type="molecule type" value="Genomic_DNA"/>
</dbReference>
<dbReference type="InterPro" id="IPR001102">
    <property type="entry name" value="Transglutaminase_N"/>
</dbReference>
<feature type="region of interest" description="Disordered" evidence="9">
    <location>
        <begin position="703"/>
        <end position="848"/>
    </location>
</feature>
<dbReference type="SMART" id="SM00460">
    <property type="entry name" value="TGc"/>
    <property type="match status" value="1"/>
</dbReference>
<feature type="compositionally biased region" description="Low complexity" evidence="9">
    <location>
        <begin position="803"/>
        <end position="812"/>
    </location>
</feature>
<proteinExistence type="inferred from homology"/>
<evidence type="ECO:0000256" key="7">
    <source>
        <dbReference type="ARBA" id="ARBA00024222"/>
    </source>
</evidence>
<dbReference type="Pfam" id="PF00868">
    <property type="entry name" value="Transglut_N"/>
    <property type="match status" value="1"/>
</dbReference>
<feature type="region of interest" description="Disordered" evidence="9">
    <location>
        <begin position="1"/>
        <end position="20"/>
    </location>
</feature>
<keyword evidence="5" id="KW-0106">Calcium</keyword>
<keyword evidence="4" id="KW-0479">Metal-binding</keyword>
<dbReference type="EC" id="2.3.2.13" evidence="7"/>
<comment type="similarity">
    <text evidence="2">Belongs to the transglutaminase superfamily. Transglutaminase family.</text>
</comment>
<feature type="compositionally biased region" description="Pro residues" evidence="9">
    <location>
        <begin position="738"/>
        <end position="775"/>
    </location>
</feature>
<dbReference type="GO" id="GO:0072378">
    <property type="term" value="P:blood coagulation, fibrin clot formation"/>
    <property type="evidence" value="ECO:0007669"/>
    <property type="project" value="TreeGrafter"/>
</dbReference>
<keyword evidence="3" id="KW-0808">Transferase</keyword>
<dbReference type="Pfam" id="PF01841">
    <property type="entry name" value="Transglut_core"/>
    <property type="match status" value="1"/>
</dbReference>
<reference evidence="11 12" key="1">
    <citation type="submission" date="2019-04" db="EMBL/GenBank/DDBJ databases">
        <title>Chromosome genome assembly for Takifugu flavidus.</title>
        <authorList>
            <person name="Xiao S."/>
        </authorList>
    </citation>
    <scope>NUCLEOTIDE SEQUENCE [LARGE SCALE GENOMIC DNA]</scope>
    <source>
        <strain evidence="11">HTHZ2018</strain>
        <tissue evidence="11">Muscle</tissue>
    </source>
</reference>
<comment type="caution">
    <text evidence="11">The sequence shown here is derived from an EMBL/GenBank/DDBJ whole genome shotgun (WGS) entry which is preliminary data.</text>
</comment>
<keyword evidence="6" id="KW-0012">Acyltransferase</keyword>
<dbReference type="InterPro" id="IPR038765">
    <property type="entry name" value="Papain-like_cys_pep_sf"/>
</dbReference>
<feature type="active site" evidence="8">
    <location>
        <position position="391"/>
    </location>
</feature>
<sequence length="895" mass="99180">MSYQQTNQSTGRYCKPIPNSNIDEDVDDTSVFGPTPRGQPPYDLSVVDVDMCVSTNKPNHLTSSYYTDLLVVRRGQQWVMRVTFSRPLNRDDNIQVEFLIGRDPSASKGSMVTVTFSYNDKWFGEILEQHDTVVTLGITPSADAIVGKYRTYVKVVSGHSTVRSEKNPSTDLYLLFNAWCPGAHRPLLEELPPLPGKFPHSHVCLYADDVVFLPNDAERGEYVLNDNGVIYMGAADNVSQRAWMYGQFEQGILDACIYIMDSAKMPIWDRNKVLKVIRVGSAMVNAQDDNGVLVGNWSDDYSMGTAPMAWTGSVKILLQYFSTGVPVCFAQCWVFAGVFNTFLRCLGIPARVITNFNSAHDNTGNLKTDLIFKPDGTPDRAETRDSIWNYHCWNEVFMKRTDLGQGFEGWQVVDSTPQETSDGYFRCGPASIAAIKSGSVSHPFDTGFVFAEVNSDLVYHKKDKYGNLTPYSVDTTHIGKCIYTKSVGGTQPVDITLNYKNPEGSPEDMRAMERAESYGIQRDHSDLSEQPVNVVIHSNEVYLGYNIELDIEFHNPGGLEKMVNALLSGSVVYYTGVISNDLKEIKFTATVAGNSMEHVRLTVKADDYMPFLGSQLSLRFILSIESEDQSVSTMKVVNLKTKDLSLRLSGDAVIHRDMFVTLSFTNPYPFALHNIFLFMEGSGVIDIKSSFYRYAASTPPPLHPFTTPSPFTPSPSTHPHPSPPPPAPHSPLQTLPNPSHPSNPSPPFNPHIPSPHPFIPSPLHPSPFTPSPFLHPSPFTHTHPSPLSTPHPPPLHPSPFTPHPFTLTSTLTPPSPFTPSPFTPSPLHPSRTPSPLPFTPSPLHPPLHPSSINVGATVSWKEHFQPRLAGLRGIVAVMHSSNLYMHGYVILNIKD</sequence>
<feature type="compositionally biased region" description="Polar residues" evidence="9">
    <location>
        <begin position="1"/>
        <end position="11"/>
    </location>
</feature>
<feature type="compositionally biased region" description="Pro residues" evidence="9">
    <location>
        <begin position="813"/>
        <end position="848"/>
    </location>
</feature>
<gene>
    <name evidence="11" type="ORF">D4764_17G0000810</name>
</gene>
<dbReference type="Gene3D" id="3.90.260.10">
    <property type="entry name" value="Transglutaminase-like"/>
    <property type="match status" value="1"/>
</dbReference>
<name>A0A5C6NUW0_9TELE</name>
<dbReference type="AlphaFoldDB" id="A0A5C6NUW0"/>
<dbReference type="Proteomes" id="UP000324091">
    <property type="component" value="Chromosome 17"/>
</dbReference>
<dbReference type="GO" id="GO:0003810">
    <property type="term" value="F:protein-glutamine gamma-glutamyltransferase activity"/>
    <property type="evidence" value="ECO:0007669"/>
    <property type="project" value="UniProtKB-EC"/>
</dbReference>
<feature type="compositionally biased region" description="Low complexity" evidence="9">
    <location>
        <begin position="776"/>
        <end position="786"/>
    </location>
</feature>
<dbReference type="SUPFAM" id="SSF54001">
    <property type="entry name" value="Cysteine proteinases"/>
    <property type="match status" value="1"/>
</dbReference>
<organism evidence="11 12">
    <name type="scientific">Takifugu flavidus</name>
    <name type="common">sansaifugu</name>
    <dbReference type="NCBI Taxonomy" id="433684"/>
    <lineage>
        <taxon>Eukaryota</taxon>
        <taxon>Metazoa</taxon>
        <taxon>Chordata</taxon>
        <taxon>Craniata</taxon>
        <taxon>Vertebrata</taxon>
        <taxon>Euteleostomi</taxon>
        <taxon>Actinopterygii</taxon>
        <taxon>Neopterygii</taxon>
        <taxon>Teleostei</taxon>
        <taxon>Neoteleostei</taxon>
        <taxon>Acanthomorphata</taxon>
        <taxon>Eupercaria</taxon>
        <taxon>Tetraodontiformes</taxon>
        <taxon>Tetradontoidea</taxon>
        <taxon>Tetraodontidae</taxon>
        <taxon>Takifugu</taxon>
    </lineage>
</organism>
<dbReference type="PIRSF" id="PIRSF000459">
    <property type="entry name" value="TGM_EBP42"/>
    <property type="match status" value="1"/>
</dbReference>
<dbReference type="InterPro" id="IPR036985">
    <property type="entry name" value="Transglutaminase-like_sf"/>
</dbReference>
<evidence type="ECO:0000256" key="9">
    <source>
        <dbReference type="SAM" id="MobiDB-lite"/>
    </source>
</evidence>